<dbReference type="RefSeq" id="WP_002441983.1">
    <property type="nucleotide sequence ID" value="NZ_CABHIX010000017.1"/>
</dbReference>
<name>A0A894T7Y7_STAEP</name>
<geneLocation type="plasmid" evidence="1">
    <name>pSE456_1</name>
</geneLocation>
<proteinExistence type="predicted"/>
<sequence length="48" mass="5959">MKDLYKHLEDEIDKFYTLEEKMSYHYETLIELYKLFNNIGLDLKNENI</sequence>
<protein>
    <submittedName>
        <fullName evidence="1">Uncharacterized protein</fullName>
    </submittedName>
</protein>
<organism evidence="1">
    <name type="scientific">Staphylococcus epidermidis</name>
    <dbReference type="NCBI Taxonomy" id="1282"/>
    <lineage>
        <taxon>Bacteria</taxon>
        <taxon>Bacillati</taxon>
        <taxon>Bacillota</taxon>
        <taxon>Bacilli</taxon>
        <taxon>Bacillales</taxon>
        <taxon>Staphylococcaceae</taxon>
        <taxon>Staphylococcus</taxon>
    </lineage>
</organism>
<reference evidence="1" key="1">
    <citation type="submission" date="2020-12" db="EMBL/GenBank/DDBJ databases">
        <title>Staphylococcus epidermidis phages transfer antimicrobial-resistance plasmids and enable chromosomal island mobilization.</title>
        <authorList>
            <person name="Fisarova L."/>
            <person name="Botka T."/>
            <person name="Du X."/>
            <person name="Maslanova I."/>
            <person name="Bardy P."/>
            <person name="Pantucek R."/>
            <person name="Muhlenbruch L."/>
            <person name="Benesik M."/>
            <person name="Winstel V."/>
            <person name="Larsen J."/>
            <person name="Rosenstein R."/>
            <person name="Peschel A."/>
            <person name="Doskar J."/>
        </authorList>
    </citation>
    <scope>NUCLEOTIDE SEQUENCE</scope>
    <source>
        <strain evidence="1">SE456</strain>
        <plasmid evidence="1">pSE456_1</plasmid>
    </source>
</reference>
<evidence type="ECO:0000313" key="1">
    <source>
        <dbReference type="EMBL" id="QRX38746.1"/>
    </source>
</evidence>
<dbReference type="EMBL" id="MW364978">
    <property type="protein sequence ID" value="QRX38746.1"/>
    <property type="molecule type" value="Genomic_DNA"/>
</dbReference>
<accession>A0A894T7Y7</accession>
<keyword evidence="1" id="KW-0614">Plasmid</keyword>
<dbReference type="AlphaFoldDB" id="A0A894T7Y7"/>